<evidence type="ECO:0000256" key="1">
    <source>
        <dbReference type="SAM" id="SignalP"/>
    </source>
</evidence>
<accession>A0A935Q4X1</accession>
<name>A0A935Q4X1_9PROT</name>
<reference evidence="2 3" key="1">
    <citation type="submission" date="2020-10" db="EMBL/GenBank/DDBJ databases">
        <title>Connecting structure to function with the recovery of over 1000 high-quality activated sludge metagenome-assembled genomes encoding full-length rRNA genes using long-read sequencing.</title>
        <authorList>
            <person name="Singleton C.M."/>
            <person name="Petriglieri F."/>
            <person name="Kristensen J.M."/>
            <person name="Kirkegaard R.H."/>
            <person name="Michaelsen T.Y."/>
            <person name="Andersen M.H."/>
            <person name="Karst S.M."/>
            <person name="Dueholm M.S."/>
            <person name="Nielsen P.H."/>
            <person name="Albertsen M."/>
        </authorList>
    </citation>
    <scope>NUCLEOTIDE SEQUENCE [LARGE SCALE GENOMIC DNA]</scope>
    <source>
        <strain evidence="2">EsbW_18-Q3-R4-48_BATAC.285</strain>
    </source>
</reference>
<feature type="signal peptide" evidence="1">
    <location>
        <begin position="1"/>
        <end position="39"/>
    </location>
</feature>
<protein>
    <recommendedName>
        <fullName evidence="4">Carboxypeptidase regulatory-like domain-containing protein</fullName>
    </recommendedName>
</protein>
<evidence type="ECO:0008006" key="4">
    <source>
        <dbReference type="Google" id="ProtNLM"/>
    </source>
</evidence>
<keyword evidence="1" id="KW-0732">Signal</keyword>
<dbReference type="EMBL" id="JADJMH010000034">
    <property type="protein sequence ID" value="MBK7677175.1"/>
    <property type="molecule type" value="Genomic_DNA"/>
</dbReference>
<evidence type="ECO:0000313" key="2">
    <source>
        <dbReference type="EMBL" id="MBK7677175.1"/>
    </source>
</evidence>
<evidence type="ECO:0000313" key="3">
    <source>
        <dbReference type="Proteomes" id="UP000697998"/>
    </source>
</evidence>
<feature type="chain" id="PRO_5037750574" description="Carboxypeptidase regulatory-like domain-containing protein" evidence="1">
    <location>
        <begin position="40"/>
        <end position="164"/>
    </location>
</feature>
<proteinExistence type="predicted"/>
<dbReference type="AlphaFoldDB" id="A0A935Q4X1"/>
<organism evidence="2 3">
    <name type="scientific">Candidatus Accumulibacter proximus</name>
    <dbReference type="NCBI Taxonomy" id="2954385"/>
    <lineage>
        <taxon>Bacteria</taxon>
        <taxon>Pseudomonadati</taxon>
        <taxon>Pseudomonadota</taxon>
        <taxon>Betaproteobacteria</taxon>
        <taxon>Candidatus Accumulibacter</taxon>
    </lineage>
</organism>
<gene>
    <name evidence="2" type="ORF">IPJ27_21835</name>
</gene>
<comment type="caution">
    <text evidence="2">The sequence shown here is derived from an EMBL/GenBank/DDBJ whole genome shotgun (WGS) entry which is preliminary data.</text>
</comment>
<sequence>MNKPLPTFALQACCRPSPLSLQNVLLAIAVTLPCSPLLAAAAADVVGTSTTSASQSEVSWTSGGVSEEGREELRQVASHYNVHVMFSEQRGSYLAGIPFSVVRLAQGKERQIASGVSEGPLLYLKLAPGAYRIAAEVDGVWQKQHVRVGAGGSPARMSFVFRGK</sequence>
<dbReference type="Proteomes" id="UP000697998">
    <property type="component" value="Unassembled WGS sequence"/>
</dbReference>